<evidence type="ECO:0000313" key="3">
    <source>
        <dbReference type="Proteomes" id="UP000182783"/>
    </source>
</evidence>
<dbReference type="GO" id="GO:0032784">
    <property type="term" value="P:regulation of DNA-templated transcription elongation"/>
    <property type="evidence" value="ECO:0007669"/>
    <property type="project" value="InterPro"/>
</dbReference>
<evidence type="ECO:0000259" key="1">
    <source>
        <dbReference type="Pfam" id="PF01272"/>
    </source>
</evidence>
<reference evidence="2 3" key="1">
    <citation type="submission" date="2016-10" db="EMBL/GenBank/DDBJ databases">
        <authorList>
            <person name="de Groot N.N."/>
        </authorList>
    </citation>
    <scope>NUCLEOTIDE SEQUENCE [LARGE SCALE GENOMIC DNA]</scope>
    <source>
        <strain evidence="2 3">CGMCC 1.10239</strain>
    </source>
</reference>
<gene>
    <name evidence="2" type="ORF">SAMN05216191_107168</name>
</gene>
<dbReference type="Pfam" id="PF01272">
    <property type="entry name" value="GreA_GreB"/>
    <property type="match status" value="1"/>
</dbReference>
<dbReference type="GO" id="GO:0003746">
    <property type="term" value="F:translation elongation factor activity"/>
    <property type="evidence" value="ECO:0007669"/>
    <property type="project" value="UniProtKB-KW"/>
</dbReference>
<dbReference type="Proteomes" id="UP000182783">
    <property type="component" value="Unassembled WGS sequence"/>
</dbReference>
<dbReference type="InterPro" id="IPR036953">
    <property type="entry name" value="GreA/GreB_C_sf"/>
</dbReference>
<dbReference type="InterPro" id="IPR018151">
    <property type="entry name" value="TF_GreA/GreB_CS"/>
</dbReference>
<dbReference type="SUPFAM" id="SSF54534">
    <property type="entry name" value="FKBP-like"/>
    <property type="match status" value="1"/>
</dbReference>
<keyword evidence="2" id="KW-0648">Protein biosynthesis</keyword>
<sequence length="154" mass="17193">MKSTMNHSLITDSLREELVRQLVYFDENTYGILERTAMESPADRAEIRALIEKYQACVQRILSGTGDELARSTVLVGSWISLRIGPETLTDAYRIVIPGESSLDEYSISLCSPMGRALLLAEPGETVTVHTPLGSDQVLVLNNVYDYAVREKQR</sequence>
<dbReference type="PROSITE" id="PS00830">
    <property type="entry name" value="GREAB_2"/>
    <property type="match status" value="1"/>
</dbReference>
<dbReference type="InterPro" id="IPR001437">
    <property type="entry name" value="Tscrpt_elong_fac_GreA/B_C"/>
</dbReference>
<feature type="domain" description="Transcription elongation factor GreA/GreB C-terminal" evidence="1">
    <location>
        <begin position="72"/>
        <end position="141"/>
    </location>
</feature>
<keyword evidence="2" id="KW-0251">Elongation factor</keyword>
<evidence type="ECO:0000313" key="2">
    <source>
        <dbReference type="EMBL" id="SDL97264.1"/>
    </source>
</evidence>
<dbReference type="AlphaFoldDB" id="A0A1G9PEX3"/>
<dbReference type="Gene3D" id="3.10.50.30">
    <property type="entry name" value="Transcription elongation factor, GreA/GreB, C-terminal domain"/>
    <property type="match status" value="1"/>
</dbReference>
<proteinExistence type="predicted"/>
<organism evidence="2 3">
    <name type="scientific">Paenibacillus jilunlii</name>
    <dbReference type="NCBI Taxonomy" id="682956"/>
    <lineage>
        <taxon>Bacteria</taxon>
        <taxon>Bacillati</taxon>
        <taxon>Bacillota</taxon>
        <taxon>Bacilli</taxon>
        <taxon>Bacillales</taxon>
        <taxon>Paenibacillaceae</taxon>
        <taxon>Paenibacillus</taxon>
    </lineage>
</organism>
<dbReference type="EMBL" id="FNGM01000007">
    <property type="protein sequence ID" value="SDL97264.1"/>
    <property type="molecule type" value="Genomic_DNA"/>
</dbReference>
<accession>A0A1G9PEX3</accession>
<dbReference type="GO" id="GO:0003677">
    <property type="term" value="F:DNA binding"/>
    <property type="evidence" value="ECO:0007669"/>
    <property type="project" value="InterPro"/>
</dbReference>
<name>A0A1G9PEX3_9BACL</name>
<protein>
    <submittedName>
        <fullName evidence="2">Transcription elongation factor GreA</fullName>
    </submittedName>
</protein>